<evidence type="ECO:0000256" key="2">
    <source>
        <dbReference type="ARBA" id="ARBA00009370"/>
    </source>
</evidence>
<dbReference type="PROSITE" id="PS00760">
    <property type="entry name" value="SPASE_I_2"/>
    <property type="match status" value="1"/>
</dbReference>
<evidence type="ECO:0000313" key="10">
    <source>
        <dbReference type="EMBL" id="QDT35885.1"/>
    </source>
</evidence>
<feature type="region of interest" description="Disordered" evidence="8">
    <location>
        <begin position="1"/>
        <end position="34"/>
    </location>
</feature>
<evidence type="ECO:0000256" key="6">
    <source>
        <dbReference type="PIRSR" id="PIRSR600223-1"/>
    </source>
</evidence>
<dbReference type="KEGG" id="svp:Pan189_02380"/>
<dbReference type="InterPro" id="IPR019533">
    <property type="entry name" value="Peptidase_S26"/>
</dbReference>
<name>A0A517QW39_9PLAN</name>
<comment type="catalytic activity">
    <reaction evidence="1 7">
        <text>Cleavage of hydrophobic, N-terminal signal or leader sequences from secreted and periplasmic proteins.</text>
        <dbReference type="EC" id="3.4.21.89"/>
    </reaction>
</comment>
<reference evidence="10 11" key="1">
    <citation type="submission" date="2019-02" db="EMBL/GenBank/DDBJ databases">
        <title>Deep-cultivation of Planctomycetes and their phenomic and genomic characterization uncovers novel biology.</title>
        <authorList>
            <person name="Wiegand S."/>
            <person name="Jogler M."/>
            <person name="Boedeker C."/>
            <person name="Pinto D."/>
            <person name="Vollmers J."/>
            <person name="Rivas-Marin E."/>
            <person name="Kohn T."/>
            <person name="Peeters S.H."/>
            <person name="Heuer A."/>
            <person name="Rast P."/>
            <person name="Oberbeckmann S."/>
            <person name="Bunk B."/>
            <person name="Jeske O."/>
            <person name="Meyerdierks A."/>
            <person name="Storesund J.E."/>
            <person name="Kallscheuer N."/>
            <person name="Luecker S."/>
            <person name="Lage O.M."/>
            <person name="Pohl T."/>
            <person name="Merkel B.J."/>
            <person name="Hornburger P."/>
            <person name="Mueller R.-W."/>
            <person name="Bruemmer F."/>
            <person name="Labrenz M."/>
            <person name="Spormann A.M."/>
            <person name="Op den Camp H."/>
            <person name="Overmann J."/>
            <person name="Amann R."/>
            <person name="Jetten M.S.M."/>
            <person name="Mascher T."/>
            <person name="Medema M.H."/>
            <person name="Devos D.P."/>
            <person name="Kaster A.-K."/>
            <person name="Ovreas L."/>
            <person name="Rohde M."/>
            <person name="Galperin M.Y."/>
            <person name="Jogler C."/>
        </authorList>
    </citation>
    <scope>NUCLEOTIDE SEQUENCE [LARGE SCALE GENOMIC DNA]</scope>
    <source>
        <strain evidence="10 11">Pan189</strain>
    </source>
</reference>
<dbReference type="AlphaFoldDB" id="A0A517QW39"/>
<dbReference type="GO" id="GO:0004252">
    <property type="term" value="F:serine-type endopeptidase activity"/>
    <property type="evidence" value="ECO:0007669"/>
    <property type="project" value="InterPro"/>
</dbReference>
<dbReference type="GO" id="GO:0016020">
    <property type="term" value="C:membrane"/>
    <property type="evidence" value="ECO:0007669"/>
    <property type="project" value="UniProtKB-SubCell"/>
</dbReference>
<dbReference type="PROSITE" id="PS00761">
    <property type="entry name" value="SPASE_I_3"/>
    <property type="match status" value="1"/>
</dbReference>
<evidence type="ECO:0000256" key="5">
    <source>
        <dbReference type="ARBA" id="ARBA00022801"/>
    </source>
</evidence>
<evidence type="ECO:0000256" key="3">
    <source>
        <dbReference type="ARBA" id="ARBA00013208"/>
    </source>
</evidence>
<evidence type="ECO:0000259" key="9">
    <source>
        <dbReference type="Pfam" id="PF10502"/>
    </source>
</evidence>
<keyword evidence="11" id="KW-1185">Reference proteome</keyword>
<evidence type="ECO:0000256" key="8">
    <source>
        <dbReference type="SAM" id="MobiDB-lite"/>
    </source>
</evidence>
<dbReference type="SUPFAM" id="SSF51306">
    <property type="entry name" value="LexA/Signal peptidase"/>
    <property type="match status" value="2"/>
</dbReference>
<organism evidence="10 11">
    <name type="scientific">Stratiformator vulcanicus</name>
    <dbReference type="NCBI Taxonomy" id="2527980"/>
    <lineage>
        <taxon>Bacteria</taxon>
        <taxon>Pseudomonadati</taxon>
        <taxon>Planctomycetota</taxon>
        <taxon>Planctomycetia</taxon>
        <taxon>Planctomycetales</taxon>
        <taxon>Planctomycetaceae</taxon>
        <taxon>Stratiformator</taxon>
    </lineage>
</organism>
<dbReference type="Gene3D" id="2.10.109.10">
    <property type="entry name" value="Umud Fragment, subunit A"/>
    <property type="match status" value="2"/>
</dbReference>
<dbReference type="InterPro" id="IPR019757">
    <property type="entry name" value="Pept_S26A_signal_pept_1_Lys-AS"/>
</dbReference>
<dbReference type="CDD" id="cd06530">
    <property type="entry name" value="S26_SPase_I"/>
    <property type="match status" value="1"/>
</dbReference>
<feature type="active site" evidence="6">
    <location>
        <position position="168"/>
    </location>
</feature>
<dbReference type="GO" id="GO:0009003">
    <property type="term" value="F:signal peptidase activity"/>
    <property type="evidence" value="ECO:0007669"/>
    <property type="project" value="UniProtKB-EC"/>
</dbReference>
<sequence>MAKAAARTKSKGEKTPSATPAQKKAKQKKSRSKDGTRDTIESIVIAFIFAFLVRTFEAEAFVIPTGSMAETLFGRHKDIECPECDFHFEIGASEEFGRNQFEGVVIAPKRIQTATCPNCRYEFDVKSNPAFRGDRIIVNKFTYEVGNPDRWDVVVFKYPEDPETNYIKRLVGLPGETLEIKQGDLYRIGEDGRAEILRKQAYAKEQAMRFVVYDNNLPASALSEAGYPERWFPAAKDGAPGNVAGWSLDAVGWDADYESRTFALSGDAATGDKPRWLRYRHLPPTERDWERVLAGEQPDPQASLILDFCGYNAWSSRINQIDNQRYWVGDLAVSASFDIAAIGENPEVLIELVEGERRYRCRIDPSTGLARLSFLDALSAGDDPDDEMMLAEADTWLKGEGAYDVVFSNTDDRLRLLINGSEVKFGAAAEYQPYGALEVQLPTGNDLAPVGIAARGVDLTVGDLKIDRDIYYRGEYLNPLFERFEQAGDFFLESAVPDEVLNDAVTDPERWGRLYLDNLLALAQAVPPEVYRYELGPDEFLMLGDNSQRSKDSRLWSNVRGATHRYAVHRSALVGKAFFFLWPHGLPIGNETEDGVPQGWAIPGLEGFCYHKVVKRGPDGRDYVTIDEDYQQFGVPFIPNFARIFRPIR</sequence>
<keyword evidence="7" id="KW-0645">Protease</keyword>
<dbReference type="GO" id="GO:0006465">
    <property type="term" value="P:signal peptide processing"/>
    <property type="evidence" value="ECO:0007669"/>
    <property type="project" value="InterPro"/>
</dbReference>
<proteinExistence type="inferred from homology"/>
<evidence type="ECO:0000313" key="11">
    <source>
        <dbReference type="Proteomes" id="UP000317318"/>
    </source>
</evidence>
<dbReference type="EMBL" id="CP036268">
    <property type="protein sequence ID" value="QDT35885.1"/>
    <property type="molecule type" value="Genomic_DNA"/>
</dbReference>
<protein>
    <recommendedName>
        <fullName evidence="4 7">Signal peptidase I</fullName>
        <ecNumber evidence="3 7">3.4.21.89</ecNumber>
    </recommendedName>
</protein>
<dbReference type="InterPro" id="IPR036286">
    <property type="entry name" value="LexA/Signal_pep-like_sf"/>
</dbReference>
<dbReference type="PANTHER" id="PTHR43390:SF1">
    <property type="entry name" value="CHLOROPLAST PROCESSING PEPTIDASE"/>
    <property type="match status" value="1"/>
</dbReference>
<dbReference type="PANTHER" id="PTHR43390">
    <property type="entry name" value="SIGNAL PEPTIDASE I"/>
    <property type="match status" value="1"/>
</dbReference>
<evidence type="ECO:0000256" key="1">
    <source>
        <dbReference type="ARBA" id="ARBA00000677"/>
    </source>
</evidence>
<dbReference type="Pfam" id="PF10502">
    <property type="entry name" value="Peptidase_S26"/>
    <property type="match status" value="1"/>
</dbReference>
<accession>A0A517QW39</accession>
<feature type="active site" evidence="6">
    <location>
        <position position="67"/>
    </location>
</feature>
<evidence type="ECO:0000256" key="7">
    <source>
        <dbReference type="RuleBase" id="RU362042"/>
    </source>
</evidence>
<evidence type="ECO:0000256" key="4">
    <source>
        <dbReference type="ARBA" id="ARBA00019232"/>
    </source>
</evidence>
<feature type="domain" description="Peptidase S26" evidence="9">
    <location>
        <begin position="132"/>
        <end position="204"/>
    </location>
</feature>
<dbReference type="PRINTS" id="PR00727">
    <property type="entry name" value="LEADERPTASE"/>
</dbReference>
<dbReference type="EC" id="3.4.21.89" evidence="3 7"/>
<keyword evidence="5 7" id="KW-0378">Hydrolase</keyword>
<gene>
    <name evidence="10" type="primary">lepB</name>
    <name evidence="10" type="ORF">Pan189_02380</name>
</gene>
<dbReference type="InterPro" id="IPR000223">
    <property type="entry name" value="Pept_S26A_signal_pept_1"/>
</dbReference>
<dbReference type="NCBIfam" id="TIGR02227">
    <property type="entry name" value="sigpep_I_bact"/>
    <property type="match status" value="1"/>
</dbReference>
<comment type="similarity">
    <text evidence="2 7">Belongs to the peptidase S26 family.</text>
</comment>
<comment type="subcellular location">
    <subcellularLocation>
        <location evidence="7">Membrane</location>
        <topology evidence="7">Single-pass type II membrane protein</topology>
    </subcellularLocation>
</comment>
<dbReference type="RefSeq" id="WP_310820913.1">
    <property type="nucleotide sequence ID" value="NZ_CP036268.1"/>
</dbReference>
<dbReference type="Proteomes" id="UP000317318">
    <property type="component" value="Chromosome"/>
</dbReference>
<dbReference type="InterPro" id="IPR019758">
    <property type="entry name" value="Pept_S26A_signal_pept_1_CS"/>
</dbReference>